<accession>A0A8S3SUJ1</accession>
<evidence type="ECO:0000256" key="11">
    <source>
        <dbReference type="ARBA" id="ARBA00022989"/>
    </source>
</evidence>
<evidence type="ECO:0000256" key="7">
    <source>
        <dbReference type="ARBA" id="ARBA00022723"/>
    </source>
</evidence>
<dbReference type="Pfam" id="PF01786">
    <property type="entry name" value="AOX"/>
    <property type="match status" value="1"/>
</dbReference>
<keyword evidence="9" id="KW-0809">Transit peptide</keyword>
<evidence type="ECO:0008006" key="19">
    <source>
        <dbReference type="Google" id="ProtNLM"/>
    </source>
</evidence>
<protein>
    <recommendedName>
        <fullName evidence="19">Alternative oxidase</fullName>
    </recommendedName>
</protein>
<gene>
    <name evidence="17" type="ORF">MEDL_37083</name>
</gene>
<evidence type="ECO:0000256" key="9">
    <source>
        <dbReference type="ARBA" id="ARBA00022946"/>
    </source>
</evidence>
<keyword evidence="18" id="KW-1185">Reference proteome</keyword>
<dbReference type="GO" id="GO:0005743">
    <property type="term" value="C:mitochondrial inner membrane"/>
    <property type="evidence" value="ECO:0007669"/>
    <property type="project" value="UniProtKB-SubCell"/>
</dbReference>
<evidence type="ECO:0000256" key="13">
    <source>
        <dbReference type="ARBA" id="ARBA00023004"/>
    </source>
</evidence>
<comment type="cofactor">
    <cofactor evidence="1">
        <name>Fe cation</name>
        <dbReference type="ChEBI" id="CHEBI:24875"/>
    </cofactor>
</comment>
<keyword evidence="7" id="KW-0479">Metal-binding</keyword>
<evidence type="ECO:0000256" key="10">
    <source>
        <dbReference type="ARBA" id="ARBA00022982"/>
    </source>
</evidence>
<name>A0A8S3SUJ1_MYTED</name>
<comment type="caution">
    <text evidence="17">The sequence shown here is derived from an EMBL/GenBank/DDBJ whole genome shotgun (WGS) entry which is preliminary data.</text>
</comment>
<dbReference type="InterPro" id="IPR038659">
    <property type="entry name" value="AOX_sf"/>
</dbReference>
<evidence type="ECO:0000256" key="14">
    <source>
        <dbReference type="ARBA" id="ARBA00023128"/>
    </source>
</evidence>
<evidence type="ECO:0000256" key="3">
    <source>
        <dbReference type="ARBA" id="ARBA00008388"/>
    </source>
</evidence>
<keyword evidence="15" id="KW-0472">Membrane</keyword>
<dbReference type="Gene3D" id="3.30.70.270">
    <property type="match status" value="1"/>
</dbReference>
<reference evidence="17" key="1">
    <citation type="submission" date="2021-03" db="EMBL/GenBank/DDBJ databases">
        <authorList>
            <person name="Bekaert M."/>
        </authorList>
    </citation>
    <scope>NUCLEOTIDE SEQUENCE</scope>
</reference>
<keyword evidence="8" id="KW-0999">Mitochondrion inner membrane</keyword>
<keyword evidence="11" id="KW-1133">Transmembrane helix</keyword>
<evidence type="ECO:0000256" key="12">
    <source>
        <dbReference type="ARBA" id="ARBA00023002"/>
    </source>
</evidence>
<organism evidence="17 18">
    <name type="scientific">Mytilus edulis</name>
    <name type="common">Blue mussel</name>
    <dbReference type="NCBI Taxonomy" id="6550"/>
    <lineage>
        <taxon>Eukaryota</taxon>
        <taxon>Metazoa</taxon>
        <taxon>Spiralia</taxon>
        <taxon>Lophotrochozoa</taxon>
        <taxon>Mollusca</taxon>
        <taxon>Bivalvia</taxon>
        <taxon>Autobranchia</taxon>
        <taxon>Pteriomorphia</taxon>
        <taxon>Mytilida</taxon>
        <taxon>Mytiloidea</taxon>
        <taxon>Mytilidae</taxon>
        <taxon>Mytilinae</taxon>
        <taxon>Mytilus</taxon>
    </lineage>
</organism>
<evidence type="ECO:0000313" key="18">
    <source>
        <dbReference type="Proteomes" id="UP000683360"/>
    </source>
</evidence>
<keyword evidence="12" id="KW-0560">Oxidoreductase</keyword>
<keyword evidence="4" id="KW-0813">Transport</keyword>
<sequence>MMSAVRSLCRCGSQSQGLIKQIGLVKPLIRNVDNVSFVQGLSVRKLATQRVVDDNVQKFKAGNYETIPDPKSLQHFKKNEDTISAVATGDPPPIGTHALPHPIWSEEELHSVEVTHKPPEGIVDRMAYYSVKVMRKTFDTLSGFNRGERNEHRWVLRICFLETVAGVPGMVAAMLRHLSSLRRMQRDYGWIHTLLEEAENERMHLMTALQLRQPSNLFRLCVVGAQGTFVTMFSLAYLMSPRFCHRFVGYLEEEAVVTYSKCLQDIQKGSMQHWKTQAAPEIAISYWKLQEDSTMLDVILAIRADEAHHRVVNHTLASLKEDEYNPYKPGQICPGTKIDRSKNVRFLTNIVGYTKRYTNLIKGIATNKNSKFFWKLLRGPKESVNPSRIIDPNNKDDFIEDDADISECLKTHFSKIGKDTTTKPDFKNHVTNLLSEIESNRGRGENLLSVTFSSDSISDVLRWIQLGKAPGFDDIPNEFLKYGGDTMQNVLVKFKKDLKRAYRQIPIDPGDLHLVGFQWDNKIFADRVLPMGLRSSALSCQRVTTAVSFMFYKMGYMVINYLDDFGGEDTLDKADEAFNSTIVLLKRSAFSVAVPSSSLLENKLL</sequence>
<dbReference type="FunFam" id="1.20.1260.140:FF:000002">
    <property type="entry name" value="Alternative oxidase"/>
    <property type="match status" value="1"/>
</dbReference>
<dbReference type="Gene3D" id="3.10.10.10">
    <property type="entry name" value="HIV Type 1 Reverse Transcriptase, subunit A, domain 1"/>
    <property type="match status" value="1"/>
</dbReference>
<evidence type="ECO:0000256" key="2">
    <source>
        <dbReference type="ARBA" id="ARBA00004273"/>
    </source>
</evidence>
<dbReference type="PANTHER" id="PTHR31803">
    <property type="entry name" value="ALTERNATIVE OXIDASE"/>
    <property type="match status" value="1"/>
</dbReference>
<evidence type="ECO:0000256" key="16">
    <source>
        <dbReference type="ARBA" id="ARBA00025285"/>
    </source>
</evidence>
<dbReference type="EMBL" id="CAJPWZ010001792">
    <property type="protein sequence ID" value="CAG2223846.1"/>
    <property type="molecule type" value="Genomic_DNA"/>
</dbReference>
<dbReference type="PANTHER" id="PTHR31803:SF3">
    <property type="entry name" value="ALTERNATIVE OXIDASE"/>
    <property type="match status" value="1"/>
</dbReference>
<evidence type="ECO:0000256" key="15">
    <source>
        <dbReference type="ARBA" id="ARBA00023136"/>
    </source>
</evidence>
<proteinExistence type="inferred from homology"/>
<comment type="subcellular location">
    <subcellularLocation>
        <location evidence="2">Mitochondrion inner membrane</location>
    </subcellularLocation>
</comment>
<dbReference type="InterPro" id="IPR043502">
    <property type="entry name" value="DNA/RNA_pol_sf"/>
</dbReference>
<comment type="similarity">
    <text evidence="3">Belongs to the alternative oxidase family.</text>
</comment>
<dbReference type="SUPFAM" id="SSF56672">
    <property type="entry name" value="DNA/RNA polymerases"/>
    <property type="match status" value="1"/>
</dbReference>
<keyword evidence="5" id="KW-0679">Respiratory chain</keyword>
<dbReference type="GO" id="GO:0046872">
    <property type="term" value="F:metal ion binding"/>
    <property type="evidence" value="ECO:0007669"/>
    <property type="project" value="UniProtKB-KW"/>
</dbReference>
<dbReference type="Proteomes" id="UP000683360">
    <property type="component" value="Unassembled WGS sequence"/>
</dbReference>
<dbReference type="Gene3D" id="1.20.1260.140">
    <property type="entry name" value="Alternative oxidase"/>
    <property type="match status" value="1"/>
</dbReference>
<dbReference type="OrthoDB" id="16906at2759"/>
<dbReference type="AlphaFoldDB" id="A0A8S3SUJ1"/>
<dbReference type="CDD" id="cd01053">
    <property type="entry name" value="AOX"/>
    <property type="match status" value="1"/>
</dbReference>
<dbReference type="InterPro" id="IPR043128">
    <property type="entry name" value="Rev_trsase/Diguanyl_cyclase"/>
</dbReference>
<keyword evidence="6" id="KW-0812">Transmembrane</keyword>
<dbReference type="GO" id="GO:0009916">
    <property type="term" value="F:alternative oxidase activity"/>
    <property type="evidence" value="ECO:0007669"/>
    <property type="project" value="InterPro"/>
</dbReference>
<evidence type="ECO:0000313" key="17">
    <source>
        <dbReference type="EMBL" id="CAG2223846.1"/>
    </source>
</evidence>
<keyword evidence="14" id="KW-0496">Mitochondrion</keyword>
<evidence type="ECO:0000256" key="1">
    <source>
        <dbReference type="ARBA" id="ARBA00001962"/>
    </source>
</evidence>
<evidence type="ECO:0000256" key="4">
    <source>
        <dbReference type="ARBA" id="ARBA00022448"/>
    </source>
</evidence>
<evidence type="ECO:0000256" key="5">
    <source>
        <dbReference type="ARBA" id="ARBA00022660"/>
    </source>
</evidence>
<dbReference type="InterPro" id="IPR002680">
    <property type="entry name" value="AOX"/>
</dbReference>
<comment type="function">
    <text evidence="16">Catalyzes cyanide-resistant oxygen consumption. May increase respiration when the cytochrome respiratory pathway is restricted, or in response to low temperatures.</text>
</comment>
<evidence type="ECO:0000256" key="6">
    <source>
        <dbReference type="ARBA" id="ARBA00022692"/>
    </source>
</evidence>
<evidence type="ECO:0000256" key="8">
    <source>
        <dbReference type="ARBA" id="ARBA00022792"/>
    </source>
</evidence>
<keyword evidence="13" id="KW-0408">Iron</keyword>
<keyword evidence="10" id="KW-0249">Electron transport</keyword>
<dbReference type="GO" id="GO:0010230">
    <property type="term" value="P:alternative respiration"/>
    <property type="evidence" value="ECO:0007669"/>
    <property type="project" value="TreeGrafter"/>
</dbReference>